<organism evidence="1 2">
    <name type="scientific">Romanomermis culicivorax</name>
    <name type="common">Nematode worm</name>
    <dbReference type="NCBI Taxonomy" id="13658"/>
    <lineage>
        <taxon>Eukaryota</taxon>
        <taxon>Metazoa</taxon>
        <taxon>Ecdysozoa</taxon>
        <taxon>Nematoda</taxon>
        <taxon>Enoplea</taxon>
        <taxon>Dorylaimia</taxon>
        <taxon>Mermithida</taxon>
        <taxon>Mermithoidea</taxon>
        <taxon>Mermithidae</taxon>
        <taxon>Romanomermis</taxon>
    </lineage>
</organism>
<dbReference type="AlphaFoldDB" id="A0A915K740"/>
<keyword evidence="1" id="KW-1185">Reference proteome</keyword>
<protein>
    <submittedName>
        <fullName evidence="2">Uncharacterized protein</fullName>
    </submittedName>
</protein>
<dbReference type="WBParaSite" id="nRc.2.0.1.t34562-RA">
    <property type="protein sequence ID" value="nRc.2.0.1.t34562-RA"/>
    <property type="gene ID" value="nRc.2.0.1.g34562"/>
</dbReference>
<evidence type="ECO:0000313" key="1">
    <source>
        <dbReference type="Proteomes" id="UP000887565"/>
    </source>
</evidence>
<proteinExistence type="predicted"/>
<name>A0A915K740_ROMCU</name>
<evidence type="ECO:0000313" key="2">
    <source>
        <dbReference type="WBParaSite" id="nRc.2.0.1.t34562-RA"/>
    </source>
</evidence>
<sequence>MRTSSTSSISTTDEPPLYRKLINISECYVQWAKQQPHQNDLSFCCDENDIKRIIRPTDLESGYVSLYTRPPNVLPPLIFLSPSSLGQDLAAQPTPNFCGFTLVGFHTQSIMAADMKNFQFAMPMPANSTASSYPCYVQLAFPIFETFAATLEDWTALFSLVDSEHTIIISFNGADDWAGINTLLGTQFRTDRQKKNKDPIVKAIHFDAYLVIRNIDISPLLYELARQIRFFPEKLTLKSTVSTMWALDVSKLMLKFPAALRFFNNPATSFLQSDVLPYAALDTYYPLLLFLAFGCYGFIPESLSHYLSNHPPCDYGRRGSFHI</sequence>
<dbReference type="Proteomes" id="UP000887565">
    <property type="component" value="Unplaced"/>
</dbReference>
<accession>A0A915K740</accession>
<reference evidence="2" key="1">
    <citation type="submission" date="2022-11" db="UniProtKB">
        <authorList>
            <consortium name="WormBaseParasite"/>
        </authorList>
    </citation>
    <scope>IDENTIFICATION</scope>
</reference>